<reference evidence="1 2" key="1">
    <citation type="submission" date="2017-08" db="EMBL/GenBank/DDBJ databases">
        <title>Infants hospitalized years apart are colonized by the same room-sourced microbial strains.</title>
        <authorList>
            <person name="Brooks B."/>
            <person name="Olm M.R."/>
            <person name="Firek B.A."/>
            <person name="Baker R."/>
            <person name="Thomas B.C."/>
            <person name="Morowitz M.J."/>
            <person name="Banfield J.F."/>
        </authorList>
    </citation>
    <scope>NUCLEOTIDE SEQUENCE [LARGE SCALE GENOMIC DNA]</scope>
    <source>
        <strain evidence="1">S2_005_002_R2_34</strain>
    </source>
</reference>
<comment type="caution">
    <text evidence="1">The sequence shown here is derived from an EMBL/GenBank/DDBJ whole genome shotgun (WGS) entry which is preliminary data.</text>
</comment>
<evidence type="ECO:0008006" key="3">
    <source>
        <dbReference type="Google" id="ProtNLM"/>
    </source>
</evidence>
<sequence>MTPYRLRSLAPGEDAARARALEIEHRIAEARAEAREAGFAAGEAAATEAYLADQARLTSDLIETLADARLTNEAARRHVAASIAPVIERLCAAITPALAETGLFAEITRLVARAIETAPAALPRLRCAPEVAPAIAKALGARGLDAEVRAAPELGPREARIAWDQGYDHLDLDACVARIQGILAAHLRAESGTDSGADGIEERRHAG</sequence>
<accession>A0A2W5PZL9</accession>
<organism evidence="1 2">
    <name type="scientific">Rhodovulum sulfidophilum</name>
    <name type="common">Rhodobacter sulfidophilus</name>
    <dbReference type="NCBI Taxonomy" id="35806"/>
    <lineage>
        <taxon>Bacteria</taxon>
        <taxon>Pseudomonadati</taxon>
        <taxon>Pseudomonadota</taxon>
        <taxon>Alphaproteobacteria</taxon>
        <taxon>Rhodobacterales</taxon>
        <taxon>Paracoccaceae</taxon>
        <taxon>Rhodovulum</taxon>
    </lineage>
</organism>
<evidence type="ECO:0000313" key="2">
    <source>
        <dbReference type="Proteomes" id="UP000249185"/>
    </source>
</evidence>
<dbReference type="AlphaFoldDB" id="A0A2W5PZL9"/>
<proteinExistence type="predicted"/>
<gene>
    <name evidence="1" type="ORF">DI556_07580</name>
</gene>
<name>A0A2W5PZL9_RHOSU</name>
<protein>
    <recommendedName>
        <fullName evidence="3">Flagellar assembly protein FliH/Type III secretion system HrpE domain-containing protein</fullName>
    </recommendedName>
</protein>
<dbReference type="Proteomes" id="UP000249185">
    <property type="component" value="Unassembled WGS sequence"/>
</dbReference>
<evidence type="ECO:0000313" key="1">
    <source>
        <dbReference type="EMBL" id="PZQ50407.1"/>
    </source>
</evidence>
<dbReference type="EMBL" id="QFPW01000004">
    <property type="protein sequence ID" value="PZQ50407.1"/>
    <property type="molecule type" value="Genomic_DNA"/>
</dbReference>